<dbReference type="AlphaFoldDB" id="A0A8K1C9J4"/>
<evidence type="ECO:0000313" key="5">
    <source>
        <dbReference type="EMBL" id="TMW59181.1"/>
    </source>
</evidence>
<feature type="transmembrane region" description="Helical" evidence="3">
    <location>
        <begin position="29"/>
        <end position="51"/>
    </location>
</feature>
<dbReference type="GO" id="GO:0016020">
    <property type="term" value="C:membrane"/>
    <property type="evidence" value="ECO:0007669"/>
    <property type="project" value="UniProtKB-SubCell"/>
</dbReference>
<evidence type="ECO:0000259" key="4">
    <source>
        <dbReference type="PROSITE" id="PS50850"/>
    </source>
</evidence>
<name>A0A8K1C9J4_PYTOL</name>
<keyword evidence="3" id="KW-1133">Transmembrane helix</keyword>
<comment type="subcellular location">
    <subcellularLocation>
        <location evidence="1">Membrane</location>
        <topology evidence="1">Multi-pass membrane protein</topology>
    </subcellularLocation>
</comment>
<feature type="transmembrane region" description="Helical" evidence="3">
    <location>
        <begin position="428"/>
        <end position="449"/>
    </location>
</feature>
<dbReference type="InterPro" id="IPR011701">
    <property type="entry name" value="MFS"/>
</dbReference>
<dbReference type="Pfam" id="PF07690">
    <property type="entry name" value="MFS_1"/>
    <property type="match status" value="1"/>
</dbReference>
<feature type="transmembrane region" description="Helical" evidence="3">
    <location>
        <begin position="365"/>
        <end position="385"/>
    </location>
</feature>
<feature type="region of interest" description="Disordered" evidence="2">
    <location>
        <begin position="221"/>
        <end position="242"/>
    </location>
</feature>
<dbReference type="InterPro" id="IPR036259">
    <property type="entry name" value="MFS_trans_sf"/>
</dbReference>
<proteinExistence type="predicted"/>
<keyword evidence="3" id="KW-0812">Transmembrane</keyword>
<dbReference type="OrthoDB" id="541403at2759"/>
<dbReference type="EMBL" id="SPLM01000110">
    <property type="protein sequence ID" value="TMW59181.1"/>
    <property type="molecule type" value="Genomic_DNA"/>
</dbReference>
<feature type="transmembrane region" description="Helical" evidence="3">
    <location>
        <begin position="153"/>
        <end position="174"/>
    </location>
</feature>
<comment type="caution">
    <text evidence="5">The sequence shown here is derived from an EMBL/GenBank/DDBJ whole genome shotgun (WGS) entry which is preliminary data.</text>
</comment>
<keyword evidence="3" id="KW-0472">Membrane</keyword>
<dbReference type="PROSITE" id="PS50850">
    <property type="entry name" value="MFS"/>
    <property type="match status" value="1"/>
</dbReference>
<dbReference type="GO" id="GO:0022857">
    <property type="term" value="F:transmembrane transporter activity"/>
    <property type="evidence" value="ECO:0007669"/>
    <property type="project" value="InterPro"/>
</dbReference>
<evidence type="ECO:0000256" key="1">
    <source>
        <dbReference type="ARBA" id="ARBA00004141"/>
    </source>
</evidence>
<dbReference type="Proteomes" id="UP000794436">
    <property type="component" value="Unassembled WGS sequence"/>
</dbReference>
<accession>A0A8K1C9J4</accession>
<feature type="transmembrane region" description="Helical" evidence="3">
    <location>
        <begin position="186"/>
        <end position="204"/>
    </location>
</feature>
<evidence type="ECO:0000313" key="6">
    <source>
        <dbReference type="Proteomes" id="UP000794436"/>
    </source>
</evidence>
<dbReference type="PANTHER" id="PTHR23525">
    <property type="entry name" value="TRANSPORTER, PUTATIVE-RELATED"/>
    <property type="match status" value="1"/>
</dbReference>
<reference evidence="5" key="1">
    <citation type="submission" date="2019-03" db="EMBL/GenBank/DDBJ databases">
        <title>Long read genome sequence of the mycoparasitic Pythium oligandrum ATCC 38472 isolated from sugarbeet rhizosphere.</title>
        <authorList>
            <person name="Gaulin E."/>
        </authorList>
    </citation>
    <scope>NUCLEOTIDE SEQUENCE</scope>
    <source>
        <strain evidence="5">ATCC 38472_TT</strain>
    </source>
</reference>
<keyword evidence="6" id="KW-1185">Reference proteome</keyword>
<organism evidence="5 6">
    <name type="scientific">Pythium oligandrum</name>
    <name type="common">Mycoparasitic fungus</name>
    <dbReference type="NCBI Taxonomy" id="41045"/>
    <lineage>
        <taxon>Eukaryota</taxon>
        <taxon>Sar</taxon>
        <taxon>Stramenopiles</taxon>
        <taxon>Oomycota</taxon>
        <taxon>Peronosporomycetes</taxon>
        <taxon>Pythiales</taxon>
        <taxon>Pythiaceae</taxon>
        <taxon>Pythium</taxon>
    </lineage>
</organism>
<dbReference type="PANTHER" id="PTHR23525:SF1">
    <property type="entry name" value="NODULIN-LIKE DOMAIN-CONTAINING PROTEIN"/>
    <property type="match status" value="1"/>
</dbReference>
<feature type="domain" description="Major facilitator superfamily (MFS) profile" evidence="4">
    <location>
        <begin position="1"/>
        <end position="209"/>
    </location>
</feature>
<feature type="transmembrane region" description="Helical" evidence="3">
    <location>
        <begin position="87"/>
        <end position="106"/>
    </location>
</feature>
<evidence type="ECO:0000256" key="2">
    <source>
        <dbReference type="SAM" id="MobiDB-lite"/>
    </source>
</evidence>
<protein>
    <recommendedName>
        <fullName evidence="4">Major facilitator superfamily (MFS) profile domain-containing protein</fullName>
    </recommendedName>
</protein>
<dbReference type="Gene3D" id="1.20.1250.20">
    <property type="entry name" value="MFS general substrate transporter like domains"/>
    <property type="match status" value="2"/>
</dbReference>
<feature type="transmembrane region" description="Helical" evidence="3">
    <location>
        <begin position="306"/>
        <end position="326"/>
    </location>
</feature>
<dbReference type="SUPFAM" id="SSF103473">
    <property type="entry name" value="MFS general substrate transporter"/>
    <property type="match status" value="1"/>
</dbReference>
<feature type="transmembrane region" description="Helical" evidence="3">
    <location>
        <begin position="338"/>
        <end position="358"/>
    </location>
</feature>
<dbReference type="InterPro" id="IPR020846">
    <property type="entry name" value="MFS_dom"/>
</dbReference>
<feature type="transmembrane region" description="Helical" evidence="3">
    <location>
        <begin position="112"/>
        <end position="132"/>
    </location>
</feature>
<evidence type="ECO:0000256" key="3">
    <source>
        <dbReference type="SAM" id="Phobius"/>
    </source>
</evidence>
<feature type="transmembrane region" description="Helical" evidence="3">
    <location>
        <begin position="461"/>
        <end position="480"/>
    </location>
</feature>
<sequence length="486" mass="54319">MYASIGSASSSTLAGDGQHNIHATYLFTFFYWAARSILFQQVIAGFVFVLTGSNQPVGIVKGVQGISQLVFSLPAGYIADHTRRDRVLRFAGVLGLFGSLLTLIAVMDSSLLLLNVAFALWGLFDAFQGPAMEAIFAESIPHGRRSYPFMIKYNVSNLAMVMGPLLSVLLFLYFGDNWRISELQPVLVLGTILVAISSLVLFRFDDDKTLLEEDSIHGVQAPADTTEHAAAPSSRTSHHRLSLDSDALRTPSVVGNDLEIEYNYSDDETYDEPTETSKLIHIHPDKEAPIPEATFMGLHSRHVPHLLFVSDFIISNGAGMTVYFFPLFFKEEYGLSPIHVSLIFLVQPIVVFVLSYIAQRWSRPLGRMPIVVSTRIFATGCLLWMSFAKPLHLQIVLFLMRGGMMRCSQPLRRSVLMDHVQKEFRARWNALEGISVFSYSGSAVLGGYLVDKYDYRTCFFITSWVYFAGLALELFLLPLTKHAIEK</sequence>
<gene>
    <name evidence="5" type="ORF">Poli38472_007326</name>
</gene>